<accession>A0A565BBV4</accession>
<proteinExistence type="predicted"/>
<reference evidence="1" key="1">
    <citation type="submission" date="2019-07" db="EMBL/GenBank/DDBJ databases">
        <authorList>
            <person name="Dittberner H."/>
        </authorList>
    </citation>
    <scope>NUCLEOTIDE SEQUENCE [LARGE SCALE GENOMIC DNA]</scope>
</reference>
<dbReference type="Gene3D" id="2.30.38.10">
    <property type="entry name" value="Luciferase, Domain 3"/>
    <property type="match status" value="1"/>
</dbReference>
<name>A0A565BBV4_9BRAS</name>
<evidence type="ECO:0000313" key="2">
    <source>
        <dbReference type="Proteomes" id="UP000489600"/>
    </source>
</evidence>
<sequence>MQGYFKNKEEIEKTINEEGCLHTGDIGTLMMMEISLSLIASKNSSNTKLAFYFRFNSALDPKHEEVVEETMILDLLQVIAWLFNGL</sequence>
<gene>
    <name evidence="1" type="ORF">ANE_LOCUS9552</name>
</gene>
<evidence type="ECO:0000313" key="1">
    <source>
        <dbReference type="EMBL" id="VVA99107.1"/>
    </source>
</evidence>
<comment type="caution">
    <text evidence="1">The sequence shown here is derived from an EMBL/GenBank/DDBJ whole genome shotgun (WGS) entry which is preliminary data.</text>
</comment>
<keyword evidence="2" id="KW-1185">Reference proteome</keyword>
<dbReference type="EMBL" id="CABITT030000003">
    <property type="protein sequence ID" value="VVA99107.1"/>
    <property type="molecule type" value="Genomic_DNA"/>
</dbReference>
<organism evidence="1 2">
    <name type="scientific">Arabis nemorensis</name>
    <dbReference type="NCBI Taxonomy" id="586526"/>
    <lineage>
        <taxon>Eukaryota</taxon>
        <taxon>Viridiplantae</taxon>
        <taxon>Streptophyta</taxon>
        <taxon>Embryophyta</taxon>
        <taxon>Tracheophyta</taxon>
        <taxon>Spermatophyta</taxon>
        <taxon>Magnoliopsida</taxon>
        <taxon>eudicotyledons</taxon>
        <taxon>Gunneridae</taxon>
        <taxon>Pentapetalae</taxon>
        <taxon>rosids</taxon>
        <taxon>malvids</taxon>
        <taxon>Brassicales</taxon>
        <taxon>Brassicaceae</taxon>
        <taxon>Arabideae</taxon>
        <taxon>Arabis</taxon>
    </lineage>
</organism>
<dbReference type="AlphaFoldDB" id="A0A565BBV4"/>
<dbReference type="Proteomes" id="UP000489600">
    <property type="component" value="Unassembled WGS sequence"/>
</dbReference>
<protein>
    <submittedName>
        <fullName evidence="1">Uncharacterized protein</fullName>
    </submittedName>
</protein>